<dbReference type="Proteomes" id="UP000198287">
    <property type="component" value="Unassembled WGS sequence"/>
</dbReference>
<evidence type="ECO:0000256" key="1">
    <source>
        <dbReference type="ARBA" id="ARBA00001947"/>
    </source>
</evidence>
<reference evidence="13 14" key="1">
    <citation type="submission" date="2015-12" db="EMBL/GenBank/DDBJ databases">
        <title>The genome of Folsomia candida.</title>
        <authorList>
            <person name="Faddeeva A."/>
            <person name="Derks M.F."/>
            <person name="Anvar Y."/>
            <person name="Smit S."/>
            <person name="Van Straalen N."/>
            <person name="Roelofs D."/>
        </authorList>
    </citation>
    <scope>NUCLEOTIDE SEQUENCE [LARGE SCALE GENOMIC DNA]</scope>
    <source>
        <strain evidence="13 14">VU population</strain>
        <tissue evidence="13">Whole body</tissue>
    </source>
</reference>
<dbReference type="GO" id="GO:0016485">
    <property type="term" value="P:protein processing"/>
    <property type="evidence" value="ECO:0007669"/>
    <property type="project" value="TreeGrafter"/>
</dbReference>
<dbReference type="GO" id="GO:0046872">
    <property type="term" value="F:metal ion binding"/>
    <property type="evidence" value="ECO:0007669"/>
    <property type="project" value="UniProtKB-KW"/>
</dbReference>
<dbReference type="GO" id="GO:0005886">
    <property type="term" value="C:plasma membrane"/>
    <property type="evidence" value="ECO:0007669"/>
    <property type="project" value="UniProtKB-SubCell"/>
</dbReference>
<evidence type="ECO:0000259" key="12">
    <source>
        <dbReference type="Pfam" id="PF05649"/>
    </source>
</evidence>
<dbReference type="InterPro" id="IPR008753">
    <property type="entry name" value="Peptidase_M13_N"/>
</dbReference>
<gene>
    <name evidence="13" type="ORF">Fcan01_06650</name>
</gene>
<keyword evidence="5" id="KW-0479">Metal-binding</keyword>
<dbReference type="AlphaFoldDB" id="A0A226EJU2"/>
<dbReference type="PROSITE" id="PS51885">
    <property type="entry name" value="NEPRILYSIN"/>
    <property type="match status" value="1"/>
</dbReference>
<dbReference type="Gene3D" id="1.10.1380.10">
    <property type="entry name" value="Neutral endopeptidase , domain2"/>
    <property type="match status" value="2"/>
</dbReference>
<dbReference type="PRINTS" id="PR00786">
    <property type="entry name" value="NEPRILYSIN"/>
</dbReference>
<keyword evidence="7" id="KW-0862">Zinc</keyword>
<dbReference type="EMBL" id="LNIX01000003">
    <property type="protein sequence ID" value="OXA57965.1"/>
    <property type="molecule type" value="Genomic_DNA"/>
</dbReference>
<evidence type="ECO:0000313" key="14">
    <source>
        <dbReference type="Proteomes" id="UP000198287"/>
    </source>
</evidence>
<dbReference type="InterPro" id="IPR018497">
    <property type="entry name" value="Peptidase_M13_C"/>
</dbReference>
<keyword evidence="10" id="KW-0812">Transmembrane</keyword>
<keyword evidence="4" id="KW-0645">Protease</keyword>
<dbReference type="PANTHER" id="PTHR11733:SF240">
    <property type="entry name" value="GH14155P-RELATED"/>
    <property type="match status" value="1"/>
</dbReference>
<comment type="caution">
    <text evidence="13">The sequence shown here is derived from an EMBL/GenBank/DDBJ whole genome shotgun (WGS) entry which is preliminary data.</text>
</comment>
<evidence type="ECO:0000256" key="9">
    <source>
        <dbReference type="SAM" id="MobiDB-lite"/>
    </source>
</evidence>
<comment type="cofactor">
    <cofactor evidence="1">
        <name>Zn(2+)</name>
        <dbReference type="ChEBI" id="CHEBI:29105"/>
    </cofactor>
</comment>
<dbReference type="CDD" id="cd08662">
    <property type="entry name" value="M13"/>
    <property type="match status" value="1"/>
</dbReference>
<dbReference type="OMA" id="GWIRDHS"/>
<dbReference type="Gene3D" id="3.40.390.10">
    <property type="entry name" value="Collagenase (Catalytic Domain)"/>
    <property type="match status" value="2"/>
</dbReference>
<keyword evidence="14" id="KW-1185">Reference proteome</keyword>
<evidence type="ECO:0000313" key="13">
    <source>
        <dbReference type="EMBL" id="OXA57965.1"/>
    </source>
</evidence>
<dbReference type="PANTHER" id="PTHR11733">
    <property type="entry name" value="ZINC METALLOPROTEASE FAMILY M13 NEPRILYSIN-RELATED"/>
    <property type="match status" value="1"/>
</dbReference>
<proteinExistence type="inferred from homology"/>
<protein>
    <submittedName>
        <fullName evidence="13">Endothelin-converting enzyme 2</fullName>
    </submittedName>
</protein>
<organism evidence="13 14">
    <name type="scientific">Folsomia candida</name>
    <name type="common">Springtail</name>
    <dbReference type="NCBI Taxonomy" id="158441"/>
    <lineage>
        <taxon>Eukaryota</taxon>
        <taxon>Metazoa</taxon>
        <taxon>Ecdysozoa</taxon>
        <taxon>Arthropoda</taxon>
        <taxon>Hexapoda</taxon>
        <taxon>Collembola</taxon>
        <taxon>Entomobryomorpha</taxon>
        <taxon>Isotomoidea</taxon>
        <taxon>Isotomidae</taxon>
        <taxon>Proisotominae</taxon>
        <taxon>Folsomia</taxon>
    </lineage>
</organism>
<sequence length="626" mass="70899">MEQAHETFHLTRSVQHESSSPRVINNICTAKCDPSSNHVNANRTSLPKQYKKNVHLWIVAFLIILIVMILGIRIIYITSNSLVNVNLCQSIECVNVMRQIKSSIHEHIDPCDDFYQFACQGWILDYASKLEEQGENATDTIDEIGEANKLLLNDLIDGIDHHNSSGNSVEIKAKLLYLSCLNKNGTLSDNLESLQYLLMGADNATTDSSESSLVDTESEYENELDEHYTTQNSDDMQESGEDDDEDEWGLADFLSIDEDSTPLACMECTLKLFPQTVGRLFVQQYYLHQEPSVNKLLSVLQLQFESTIKQMHWIDEESKRNITENIFSNLTILVGYSNITMNTSMIRMEDDIYENVTVSEHGDKFLSNMQSLLEVLKFHADDFEDETTDHSNHADEMVEQLMATTTTMEMQYRPDLNAVIIPVGIVQRPLFHPGFPNVINFARLGMMVGHEFGHALIRYMDGFTDETGIKYPSQIVTNRATLDGYKERCQCVKEQYDGFQVPLPSQFNNVTKIMINGTFTLDENVADLIGLQIAFKAFQSDDSTPSLLSGYTNEQLFFIASAQNWCQSFADDNAAVNYLKDLVETDEHSPAPARVLGKLSNFKEFASAFNCPMGSRYNPKSKCDFH</sequence>
<evidence type="ECO:0000256" key="8">
    <source>
        <dbReference type="ARBA" id="ARBA00023049"/>
    </source>
</evidence>
<evidence type="ECO:0000256" key="5">
    <source>
        <dbReference type="ARBA" id="ARBA00022723"/>
    </source>
</evidence>
<dbReference type="OrthoDB" id="6475849at2759"/>
<evidence type="ECO:0000256" key="10">
    <source>
        <dbReference type="SAM" id="Phobius"/>
    </source>
</evidence>
<name>A0A226EJU2_FOLCA</name>
<dbReference type="Pfam" id="PF01431">
    <property type="entry name" value="Peptidase_M13"/>
    <property type="match status" value="1"/>
</dbReference>
<evidence type="ECO:0000259" key="11">
    <source>
        <dbReference type="Pfam" id="PF01431"/>
    </source>
</evidence>
<keyword evidence="10" id="KW-1133">Transmembrane helix</keyword>
<dbReference type="InterPro" id="IPR024079">
    <property type="entry name" value="MetalloPept_cat_dom_sf"/>
</dbReference>
<comment type="similarity">
    <text evidence="3">Belongs to the peptidase M13 family.</text>
</comment>
<evidence type="ECO:0000256" key="2">
    <source>
        <dbReference type="ARBA" id="ARBA00004401"/>
    </source>
</evidence>
<accession>A0A226EJU2</accession>
<evidence type="ECO:0000256" key="3">
    <source>
        <dbReference type="ARBA" id="ARBA00007357"/>
    </source>
</evidence>
<feature type="transmembrane region" description="Helical" evidence="10">
    <location>
        <begin position="54"/>
        <end position="76"/>
    </location>
</feature>
<keyword evidence="10" id="KW-0472">Membrane</keyword>
<feature type="region of interest" description="Disordered" evidence="9">
    <location>
        <begin position="205"/>
        <end position="245"/>
    </location>
</feature>
<feature type="domain" description="Peptidase M13 C-terminal" evidence="11">
    <location>
        <begin position="412"/>
        <end position="624"/>
    </location>
</feature>
<dbReference type="GO" id="GO:0004222">
    <property type="term" value="F:metalloendopeptidase activity"/>
    <property type="evidence" value="ECO:0007669"/>
    <property type="project" value="InterPro"/>
</dbReference>
<feature type="compositionally biased region" description="Polar residues" evidence="9">
    <location>
        <begin position="205"/>
        <end position="215"/>
    </location>
</feature>
<keyword evidence="8" id="KW-0482">Metalloprotease</keyword>
<keyword evidence="6" id="KW-0378">Hydrolase</keyword>
<feature type="domain" description="Peptidase M13 N-terminal" evidence="12">
    <location>
        <begin position="110"/>
        <end position="204"/>
    </location>
</feature>
<feature type="compositionally biased region" description="Acidic residues" evidence="9">
    <location>
        <begin position="235"/>
        <end position="245"/>
    </location>
</feature>
<evidence type="ECO:0000256" key="7">
    <source>
        <dbReference type="ARBA" id="ARBA00022833"/>
    </source>
</evidence>
<dbReference type="SUPFAM" id="SSF55486">
    <property type="entry name" value="Metalloproteases ('zincins'), catalytic domain"/>
    <property type="match status" value="1"/>
</dbReference>
<evidence type="ECO:0000256" key="4">
    <source>
        <dbReference type="ARBA" id="ARBA00022670"/>
    </source>
</evidence>
<dbReference type="InterPro" id="IPR042089">
    <property type="entry name" value="Peptidase_M13_dom_2"/>
</dbReference>
<comment type="subcellular location">
    <subcellularLocation>
        <location evidence="2">Cell membrane</location>
        <topology evidence="2">Single-pass type II membrane protein</topology>
    </subcellularLocation>
</comment>
<evidence type="ECO:0000256" key="6">
    <source>
        <dbReference type="ARBA" id="ARBA00022801"/>
    </source>
</evidence>
<dbReference type="InterPro" id="IPR000718">
    <property type="entry name" value="Peptidase_M13"/>
</dbReference>
<dbReference type="Pfam" id="PF05649">
    <property type="entry name" value="Peptidase_M13_N"/>
    <property type="match status" value="1"/>
</dbReference>